<dbReference type="RefSeq" id="WP_005315180.1">
    <property type="nucleotide sequence ID" value="NZ_AGVO01000044.1"/>
</dbReference>
<dbReference type="SUPFAM" id="SSF52540">
    <property type="entry name" value="P-loop containing nucleoside triphosphate hydrolases"/>
    <property type="match status" value="1"/>
</dbReference>
<accession>A0ABN0DZL1</accession>
<dbReference type="InterPro" id="IPR027417">
    <property type="entry name" value="P-loop_NTPase"/>
</dbReference>
<comment type="caution">
    <text evidence="2">The sequence shown here is derived from an EMBL/GenBank/DDBJ whole genome shotgun (WGS) entry which is preliminary data.</text>
</comment>
<dbReference type="Pfam" id="PF07693">
    <property type="entry name" value="KAP_NTPase"/>
    <property type="match status" value="1"/>
</dbReference>
<sequence length="103" mass="11747">MNNEETISSFDFSILCEDASNEDLFEDQTHQRISDNLHNLIDKSPKGITIGLEGSWGSGKSTVINLLKDKLNSSPRDNRLFFMFDAWAHDGDPLRMDFLRVIN</sequence>
<organism evidence="2 3">
    <name type="scientific">Aeromonas salmonicida subsp. salmonicida 01-B526</name>
    <dbReference type="NCBI Taxonomy" id="1076135"/>
    <lineage>
        <taxon>Bacteria</taxon>
        <taxon>Pseudomonadati</taxon>
        <taxon>Pseudomonadota</taxon>
        <taxon>Gammaproteobacteria</taxon>
        <taxon>Aeromonadales</taxon>
        <taxon>Aeromonadaceae</taxon>
        <taxon>Aeromonas</taxon>
    </lineage>
</organism>
<reference evidence="2 3" key="1">
    <citation type="journal article" date="2012" name="Front. Microbiol.">
        <title>Draft Genome Sequence of the Virulent Strain 01-B526 of the Fish Pathogen Aeromonas salmonicida.</title>
        <authorList>
            <person name="Charette S.J."/>
            <person name="Brochu F."/>
            <person name="Boyle B."/>
            <person name="Filion G."/>
            <person name="Tanaka K.H."/>
            <person name="Derome N."/>
        </authorList>
    </citation>
    <scope>NUCLEOTIDE SEQUENCE [LARGE SCALE GENOMIC DNA]</scope>
    <source>
        <strain evidence="2 3">01-B526</strain>
    </source>
</reference>
<dbReference type="Gene3D" id="3.40.50.300">
    <property type="entry name" value="P-loop containing nucleotide triphosphate hydrolases"/>
    <property type="match status" value="1"/>
</dbReference>
<evidence type="ECO:0000259" key="1">
    <source>
        <dbReference type="Pfam" id="PF07693"/>
    </source>
</evidence>
<proteinExistence type="predicted"/>
<dbReference type="Proteomes" id="UP000006428">
    <property type="component" value="Unassembled WGS sequence"/>
</dbReference>
<evidence type="ECO:0000313" key="2">
    <source>
        <dbReference type="EMBL" id="EHI52414.1"/>
    </source>
</evidence>
<name>A0ABN0DZL1_AERSS</name>
<dbReference type="InterPro" id="IPR011646">
    <property type="entry name" value="KAP_P-loop"/>
</dbReference>
<protein>
    <recommendedName>
        <fullName evidence="1">KAP NTPase domain-containing protein</fullName>
    </recommendedName>
</protein>
<evidence type="ECO:0000313" key="3">
    <source>
        <dbReference type="Proteomes" id="UP000006428"/>
    </source>
</evidence>
<keyword evidence="3" id="KW-1185">Reference proteome</keyword>
<feature type="domain" description="KAP NTPase" evidence="1">
    <location>
        <begin position="32"/>
        <end position="96"/>
    </location>
</feature>
<gene>
    <name evidence="2" type="ORF">IYQ_11281</name>
</gene>
<dbReference type="EMBL" id="AGVO01000044">
    <property type="protein sequence ID" value="EHI52414.1"/>
    <property type="molecule type" value="Genomic_DNA"/>
</dbReference>